<feature type="transmembrane region" description="Helical" evidence="1">
    <location>
        <begin position="207"/>
        <end position="226"/>
    </location>
</feature>
<dbReference type="RefSeq" id="WP_182923157.1">
    <property type="nucleotide sequence ID" value="NZ_WNXD01000002.1"/>
</dbReference>
<organism evidence="2 3">
    <name type="scientific">Pedobacter planticolens</name>
    <dbReference type="NCBI Taxonomy" id="2679964"/>
    <lineage>
        <taxon>Bacteria</taxon>
        <taxon>Pseudomonadati</taxon>
        <taxon>Bacteroidota</taxon>
        <taxon>Sphingobacteriia</taxon>
        <taxon>Sphingobacteriales</taxon>
        <taxon>Sphingobacteriaceae</taxon>
        <taxon>Pedobacter</taxon>
    </lineage>
</organism>
<dbReference type="Proteomes" id="UP000601055">
    <property type="component" value="Unassembled WGS sequence"/>
</dbReference>
<feature type="transmembrane region" description="Helical" evidence="1">
    <location>
        <begin position="65"/>
        <end position="84"/>
    </location>
</feature>
<feature type="transmembrane region" description="Helical" evidence="1">
    <location>
        <begin position="24"/>
        <end position="45"/>
    </location>
</feature>
<protein>
    <submittedName>
        <fullName evidence="2">Uncharacterized protein</fullName>
    </submittedName>
</protein>
<keyword evidence="1" id="KW-1133">Transmembrane helix</keyword>
<reference evidence="2" key="1">
    <citation type="submission" date="2019-11" db="EMBL/GenBank/DDBJ databases">
        <title>Description of Pedobacter sp. LMG 31464T.</title>
        <authorList>
            <person name="Carlier A."/>
            <person name="Qi S."/>
            <person name="Vandamme P."/>
        </authorList>
    </citation>
    <scope>NUCLEOTIDE SEQUENCE</scope>
    <source>
        <strain evidence="2">LMG 31464</strain>
    </source>
</reference>
<proteinExistence type="predicted"/>
<accession>A0A923IWT9</accession>
<gene>
    <name evidence="2" type="ORF">GM921_13460</name>
</gene>
<dbReference type="AlphaFoldDB" id="A0A923IWT9"/>
<comment type="caution">
    <text evidence="2">The sequence shown here is derived from an EMBL/GenBank/DDBJ whole genome shotgun (WGS) entry which is preliminary data.</text>
</comment>
<sequence>MNNTFNIQRFGLLLKRQWLEFGKIYLITLAVALGVIVTFYSFSLWGYIAETKPFYERALNFREPLFLIFGFLFITVIASNYFAHLGQKPKAIIDLMIPASTFEKFLTGIFFTAILSTVSFIFIFYVTDLAFLAKLRSVYHSSSTRTSYTDAQGAVAIVVDNLAYFFSKNGPHVYKGLYIIPFFVTSIFLLGSIYFNKFHYIKTTISAMVFSGIWTAIIFKSGKLLFDNRTLINRMGNNGPAKDNVELCLALLLVLLTLIFWSITYVRLKEKQV</sequence>
<feature type="transmembrane region" description="Helical" evidence="1">
    <location>
        <begin position="177"/>
        <end position="195"/>
    </location>
</feature>
<keyword evidence="3" id="KW-1185">Reference proteome</keyword>
<keyword evidence="1" id="KW-0472">Membrane</keyword>
<keyword evidence="1" id="KW-0812">Transmembrane</keyword>
<evidence type="ECO:0000313" key="3">
    <source>
        <dbReference type="Proteomes" id="UP000601055"/>
    </source>
</evidence>
<evidence type="ECO:0000313" key="2">
    <source>
        <dbReference type="EMBL" id="MBB2146504.1"/>
    </source>
</evidence>
<feature type="transmembrane region" description="Helical" evidence="1">
    <location>
        <begin position="247"/>
        <end position="268"/>
    </location>
</feature>
<feature type="transmembrane region" description="Helical" evidence="1">
    <location>
        <begin position="105"/>
        <end position="127"/>
    </location>
</feature>
<dbReference type="EMBL" id="WNXD01000002">
    <property type="protein sequence ID" value="MBB2146504.1"/>
    <property type="molecule type" value="Genomic_DNA"/>
</dbReference>
<name>A0A923IWT9_9SPHI</name>
<evidence type="ECO:0000256" key="1">
    <source>
        <dbReference type="SAM" id="Phobius"/>
    </source>
</evidence>